<dbReference type="RefSeq" id="WP_129998179.1">
    <property type="nucleotide sequence ID" value="NZ_SEUB01000003.1"/>
</dbReference>
<name>A0A4Q4L5K1_9PSED</name>
<dbReference type="AlphaFoldDB" id="A0A4Q4L5K1"/>
<comment type="caution">
    <text evidence="1">The sequence shown here is derived from an EMBL/GenBank/DDBJ whole genome shotgun (WGS) entry which is preliminary data.</text>
</comment>
<proteinExistence type="predicted"/>
<organism evidence="1 2">
    <name type="scientific">Pseudomonas koreensis</name>
    <dbReference type="NCBI Taxonomy" id="198620"/>
    <lineage>
        <taxon>Bacteria</taxon>
        <taxon>Pseudomonadati</taxon>
        <taxon>Pseudomonadota</taxon>
        <taxon>Gammaproteobacteria</taxon>
        <taxon>Pseudomonadales</taxon>
        <taxon>Pseudomonadaceae</taxon>
        <taxon>Pseudomonas</taxon>
    </lineage>
</organism>
<reference evidence="1 2" key="1">
    <citation type="submission" date="2019-02" db="EMBL/GenBank/DDBJ databases">
        <title>Genome of Pseudomonas korensis isolated from heavy metal contaminated environment.</title>
        <authorList>
            <person name="Ayangbenro A.S."/>
            <person name="Babalola O."/>
        </authorList>
    </citation>
    <scope>NUCLEOTIDE SEQUENCE [LARGE SCALE GENOMIC DNA]</scope>
    <source>
        <strain evidence="1 2">AB36</strain>
    </source>
</reference>
<gene>
    <name evidence="1" type="ORF">EVS84_08825</name>
</gene>
<sequence length="879" mass="98350">MPVKPPIRVTTTATVHVPRLSDPVFRPFARPAFEGGLTHPHLNHTPSVTTRKNLNAVHTVITSMPARTSVSSTATPARPRVLPERPLSDYFITSLVVLPEPDIQGITHFNGRQYAEVPGGSVLIGLDPASGLHRAKLHSELDPSGPFLQRDAESLLWHPVERSVPLTYPLSTARLKPYHTDLDFSTVDPGNDGLHRFNGKVYASIEQHAYQVLHDLDASSPNRAVMRIVHPGDPVATHADNRYVASRPGTSQPIVFDPGHGWQGTVVYGAAGMPKPVAESASVVIERITVAAGVERINQRMKKNEETRQDLITAWMTAKEAEGEHAQMVKDERIALGELELHSLRELQSLGNALKYYEDNKIVIREFTKKDDYRNTVIALQKGQMLAYQYLVECGLTRRALEGPLLDLAPDKLPRTVHFLTNMLKHLKKRQLIADDLVKKWKVSPEELNAGTLSATGPHDVVASWVFTKSILLDNPQSTGSAPQASELAIRFGQVTFVYGALGKIPDTLHPAVLSDLSQQCAALRDWYDRLDLPAGPEHVTSRNDINAEINAFEHTLETRLNRIYHEHADGSAQPAHDQSIDFDFIPPQDRSGNAAKTWRLFRAKRHGLYQVNVGESRRTPDGEEVIDVGNLLDPTHPVQTYERRDGEWHPAQTLTTQEKALPALCAEADQLLLGADSHVANALREEREKINPDNIVETLEQKAKVLDETARQIERFADSNADAVALIQRLREKSQGLQAVGEDIRIRIYKNKDFLSADRLIYLIDRGHVSALKSKSRLKRGKGKDREYLDIYSLTDAQTREPLWEAHFHYRAPDTPALNFNVRGAHLKTLEQSARGSMSQRREELAGRQHVAVWRHYLDGRTAQRIFDLAATTTDRVM</sequence>
<dbReference type="Proteomes" id="UP000291107">
    <property type="component" value="Unassembled WGS sequence"/>
</dbReference>
<evidence type="ECO:0000313" key="2">
    <source>
        <dbReference type="Proteomes" id="UP000291107"/>
    </source>
</evidence>
<accession>A0A4Q4L5K1</accession>
<protein>
    <submittedName>
        <fullName evidence="1">Uncharacterized protein</fullName>
    </submittedName>
</protein>
<dbReference type="EMBL" id="SEUB01000003">
    <property type="protein sequence ID" value="RYM42545.1"/>
    <property type="molecule type" value="Genomic_DNA"/>
</dbReference>
<evidence type="ECO:0000313" key="1">
    <source>
        <dbReference type="EMBL" id="RYM42545.1"/>
    </source>
</evidence>